<organism evidence="1 2">
    <name type="scientific">Tessaracoccus lapidicaptus</name>
    <dbReference type="NCBI Taxonomy" id="1427523"/>
    <lineage>
        <taxon>Bacteria</taxon>
        <taxon>Bacillati</taxon>
        <taxon>Actinomycetota</taxon>
        <taxon>Actinomycetes</taxon>
        <taxon>Propionibacteriales</taxon>
        <taxon>Propionibacteriaceae</taxon>
        <taxon>Tessaracoccus</taxon>
    </lineage>
</organism>
<comment type="caution">
    <text evidence="1">The sequence shown here is derived from an EMBL/GenBank/DDBJ whole genome shotgun (WGS) entry which is preliminary data.</text>
</comment>
<dbReference type="EMBL" id="MBQD01000011">
    <property type="protein sequence ID" value="OCL36328.1"/>
    <property type="molecule type" value="Genomic_DNA"/>
</dbReference>
<protein>
    <submittedName>
        <fullName evidence="1">Uncharacterized protein</fullName>
    </submittedName>
</protein>
<proteinExistence type="predicted"/>
<reference evidence="2" key="1">
    <citation type="submission" date="2016-07" db="EMBL/GenBank/DDBJ databases">
        <authorList>
            <person name="Florea S."/>
            <person name="Webb J.S."/>
            <person name="Jaromczyk J."/>
            <person name="Schardl C.L."/>
        </authorList>
    </citation>
    <scope>NUCLEOTIDE SEQUENCE [LARGE SCALE GENOMIC DNA]</scope>
    <source>
        <strain evidence="2">IPBSL-7</strain>
    </source>
</reference>
<name>A0A1C0API1_9ACTN</name>
<dbReference type="AlphaFoldDB" id="A0A1C0API1"/>
<keyword evidence="2" id="KW-1185">Reference proteome</keyword>
<accession>A0A1C0API1</accession>
<dbReference type="RefSeq" id="WP_068750468.1">
    <property type="nucleotide sequence ID" value="NZ_LR214441.1"/>
</dbReference>
<sequence>MLAGLLIAIVVVVGLAVGLPWVLSSRDTDQELEGDPTERFSDSVRILHRDVVDAVAEEDAARVSTPLTRRADLLELRMVARQAARRRLVVLAVLALAVVTLTVLGALGITPWGPVAIPAGLIVAFLGVARFSVVAMHRDLDQRAAVLKAGFDEDEDTATIDLTERENTESVEISIDLSMPTTMGALWDPIPVVPATYVQQPLLPRTVRTIDLSAPVSATSPFVPTADNPTHEAVADEATGPMETGRVAEFRPRAVGE</sequence>
<gene>
    <name evidence="1" type="ORF">BCR15_00125</name>
</gene>
<evidence type="ECO:0000313" key="2">
    <source>
        <dbReference type="Proteomes" id="UP000093501"/>
    </source>
</evidence>
<evidence type="ECO:0000313" key="1">
    <source>
        <dbReference type="EMBL" id="OCL36328.1"/>
    </source>
</evidence>
<dbReference type="Proteomes" id="UP000093501">
    <property type="component" value="Unassembled WGS sequence"/>
</dbReference>